<proteinExistence type="predicted"/>
<dbReference type="InterPro" id="IPR011047">
    <property type="entry name" value="Quinoprotein_ADH-like_sf"/>
</dbReference>
<feature type="chain" id="PRO_5012025509" evidence="1">
    <location>
        <begin position="24"/>
        <end position="391"/>
    </location>
</feature>
<dbReference type="PANTHER" id="PTHR34512">
    <property type="entry name" value="CELL SURFACE PROTEIN"/>
    <property type="match status" value="1"/>
</dbReference>
<dbReference type="SMART" id="SM00564">
    <property type="entry name" value="PQQ"/>
    <property type="match status" value="6"/>
</dbReference>
<dbReference type="Proteomes" id="UP000183997">
    <property type="component" value="Unassembled WGS sequence"/>
</dbReference>
<accession>A0A1M6R8I5</accession>
<feature type="domain" description="Pyrrolo-quinoline quinone repeat" evidence="2">
    <location>
        <begin position="27"/>
        <end position="154"/>
    </location>
</feature>
<sequence length="391" mass="43267">MKRWVFLVTLIIFSLGATSPLLAAGRFDPYGQVKWQVEKAGKPSAEVTVTENGLLYYPVGNKIICYDVNTGTKLWERKMEVGGKITEPLLVEGQDLYATGTEGVQQMKPNGSLNWVYRVYPKPKGNSSSGVVSKGPEDLLYVGVADGLYAVEPQKNFKWRYSDEKNVVQLLGDQEAVYVCTGGKEEGYSLRALDRQGERIWHKGLGTLKNVRMAFGPDGRLYVVTNPAQVDRNTSGEILCLDKDTGQEIWRYGVKTDDLSSLAFSSDKTLFLSGQNKLLALNLADGSLRWNVPLLNLSSGVAIDNAKQRLYAGSKDGRIFCVSFTGRLIWDKEIDKTINQTLHKDGGIMIDKGKDDKDSITKTPVFLKDGGIVVCTDKGAIYKFVDVHKES</sequence>
<keyword evidence="1" id="KW-0732">Signal</keyword>
<dbReference type="InterPro" id="IPR002372">
    <property type="entry name" value="PQQ_rpt_dom"/>
</dbReference>
<organism evidence="3 4">
    <name type="scientific">Desulforamulus aeronauticus DSM 10349</name>
    <dbReference type="NCBI Taxonomy" id="1121421"/>
    <lineage>
        <taxon>Bacteria</taxon>
        <taxon>Bacillati</taxon>
        <taxon>Bacillota</taxon>
        <taxon>Clostridia</taxon>
        <taxon>Eubacteriales</taxon>
        <taxon>Peptococcaceae</taxon>
        <taxon>Desulforamulus</taxon>
    </lineage>
</organism>
<evidence type="ECO:0000256" key="1">
    <source>
        <dbReference type="SAM" id="SignalP"/>
    </source>
</evidence>
<gene>
    <name evidence="3" type="ORF">SAMN02745123_01355</name>
</gene>
<dbReference type="SUPFAM" id="SSF50998">
    <property type="entry name" value="Quinoprotein alcohol dehydrogenase-like"/>
    <property type="match status" value="1"/>
</dbReference>
<dbReference type="OrthoDB" id="1784965at2"/>
<protein>
    <submittedName>
        <fullName evidence="3">Outer membrane protein assembly factor BamB, contains PQQ-like beta-propeller repeat</fullName>
    </submittedName>
</protein>
<reference evidence="4" key="1">
    <citation type="submission" date="2016-11" db="EMBL/GenBank/DDBJ databases">
        <authorList>
            <person name="Varghese N."/>
            <person name="Submissions S."/>
        </authorList>
    </citation>
    <scope>NUCLEOTIDE SEQUENCE [LARGE SCALE GENOMIC DNA]</scope>
    <source>
        <strain evidence="4">DSM 10349</strain>
    </source>
</reference>
<dbReference type="InterPro" id="IPR015943">
    <property type="entry name" value="WD40/YVTN_repeat-like_dom_sf"/>
</dbReference>
<dbReference type="Gene3D" id="2.130.10.10">
    <property type="entry name" value="YVTN repeat-like/Quinoprotein amine dehydrogenase"/>
    <property type="match status" value="1"/>
</dbReference>
<evidence type="ECO:0000313" key="4">
    <source>
        <dbReference type="Proteomes" id="UP000183997"/>
    </source>
</evidence>
<feature type="domain" description="Pyrrolo-quinoline quinone repeat" evidence="2">
    <location>
        <begin position="189"/>
        <end position="339"/>
    </location>
</feature>
<evidence type="ECO:0000313" key="3">
    <source>
        <dbReference type="EMBL" id="SHK28773.1"/>
    </source>
</evidence>
<keyword evidence="4" id="KW-1185">Reference proteome</keyword>
<evidence type="ECO:0000259" key="2">
    <source>
        <dbReference type="Pfam" id="PF13360"/>
    </source>
</evidence>
<feature type="signal peptide" evidence="1">
    <location>
        <begin position="1"/>
        <end position="23"/>
    </location>
</feature>
<dbReference type="RefSeq" id="WP_072912228.1">
    <property type="nucleotide sequence ID" value="NZ_FRAR01000010.1"/>
</dbReference>
<dbReference type="EMBL" id="FRAR01000010">
    <property type="protein sequence ID" value="SHK28773.1"/>
    <property type="molecule type" value="Genomic_DNA"/>
</dbReference>
<dbReference type="STRING" id="1121421.SAMN02745123_01355"/>
<dbReference type="Pfam" id="PF13360">
    <property type="entry name" value="PQQ_2"/>
    <property type="match status" value="2"/>
</dbReference>
<dbReference type="AlphaFoldDB" id="A0A1M6R8I5"/>
<dbReference type="PANTHER" id="PTHR34512:SF30">
    <property type="entry name" value="OUTER MEMBRANE PROTEIN ASSEMBLY FACTOR BAMB"/>
    <property type="match status" value="1"/>
</dbReference>
<name>A0A1M6R8I5_9FIRM</name>
<dbReference type="InterPro" id="IPR018391">
    <property type="entry name" value="PQQ_b-propeller_rpt"/>
</dbReference>